<feature type="compositionally biased region" description="Acidic residues" evidence="1">
    <location>
        <begin position="360"/>
        <end position="374"/>
    </location>
</feature>
<evidence type="ECO:0000256" key="2">
    <source>
        <dbReference type="SAM" id="SignalP"/>
    </source>
</evidence>
<feature type="chain" id="PRO_5047042555" evidence="2">
    <location>
        <begin position="23"/>
        <end position="597"/>
    </location>
</feature>
<feature type="region of interest" description="Disordered" evidence="1">
    <location>
        <begin position="500"/>
        <end position="556"/>
    </location>
</feature>
<feature type="region of interest" description="Disordered" evidence="1">
    <location>
        <begin position="311"/>
        <end position="462"/>
    </location>
</feature>
<accession>A0ABM1B0F1</accession>
<keyword evidence="2" id="KW-0732">Signal</keyword>
<proteinExistence type="predicted"/>
<feature type="compositionally biased region" description="Polar residues" evidence="1">
    <location>
        <begin position="345"/>
        <end position="358"/>
    </location>
</feature>
<reference evidence="4" key="1">
    <citation type="submission" date="2025-08" db="UniProtKB">
        <authorList>
            <consortium name="RefSeq"/>
        </authorList>
    </citation>
    <scope>IDENTIFICATION</scope>
    <source>
        <tissue evidence="4">Muscle</tissue>
    </source>
</reference>
<protein>
    <submittedName>
        <fullName evidence="4">Titin-like</fullName>
    </submittedName>
</protein>
<feature type="compositionally biased region" description="Basic and acidic residues" evidence="1">
    <location>
        <begin position="73"/>
        <end position="89"/>
    </location>
</feature>
<organism evidence="3 4">
    <name type="scientific">Limulus polyphemus</name>
    <name type="common">Atlantic horseshoe crab</name>
    <dbReference type="NCBI Taxonomy" id="6850"/>
    <lineage>
        <taxon>Eukaryota</taxon>
        <taxon>Metazoa</taxon>
        <taxon>Ecdysozoa</taxon>
        <taxon>Arthropoda</taxon>
        <taxon>Chelicerata</taxon>
        <taxon>Merostomata</taxon>
        <taxon>Xiphosura</taxon>
        <taxon>Limulidae</taxon>
        <taxon>Limulus</taxon>
    </lineage>
</organism>
<feature type="compositionally biased region" description="Acidic residues" evidence="1">
    <location>
        <begin position="392"/>
        <end position="406"/>
    </location>
</feature>
<dbReference type="GeneID" id="106457369"/>
<name>A0ABM1B0F1_LIMPO</name>
<feature type="region of interest" description="Disordered" evidence="1">
    <location>
        <begin position="561"/>
        <end position="580"/>
    </location>
</feature>
<dbReference type="Proteomes" id="UP000694941">
    <property type="component" value="Unplaced"/>
</dbReference>
<feature type="region of interest" description="Disordered" evidence="1">
    <location>
        <begin position="131"/>
        <end position="158"/>
    </location>
</feature>
<feature type="region of interest" description="Disordered" evidence="1">
    <location>
        <begin position="70"/>
        <end position="95"/>
    </location>
</feature>
<keyword evidence="3" id="KW-1185">Reference proteome</keyword>
<evidence type="ECO:0000256" key="1">
    <source>
        <dbReference type="SAM" id="MobiDB-lite"/>
    </source>
</evidence>
<evidence type="ECO:0000313" key="4">
    <source>
        <dbReference type="RefSeq" id="XP_013772234.2"/>
    </source>
</evidence>
<feature type="compositionally biased region" description="Basic and acidic residues" evidence="1">
    <location>
        <begin position="380"/>
        <end position="391"/>
    </location>
</feature>
<gene>
    <name evidence="4" type="primary">LOC106457369</name>
</gene>
<dbReference type="RefSeq" id="XP_013772234.2">
    <property type="nucleotide sequence ID" value="XM_013916780.2"/>
</dbReference>
<evidence type="ECO:0000313" key="3">
    <source>
        <dbReference type="Proteomes" id="UP000694941"/>
    </source>
</evidence>
<sequence length="597" mass="65727">MKLIMTCIMFLLCIILMVITEGAPVENITGTPYTEDNCTISNTEHKKNTESIQTGNTLIVETTTDVFRQSTDLSKEAKETTINEPKDSSDGSTKVTAMKDSNGNVVYANFSSEQNGYIETQHMITEVANEGSETVPGENPDRNSFPIRDAGSKTDSVQTDMVNTSDDIQTGMHDNSTVQMKKKIKNYPETNDPLQNNDHSMTDNAMENGTEDNANPAEEMMTIAMQSKDDKETISVVEPEENEKYNAHANQVGVSETKEEGGLGHVNSSNTITVKEDGLDVTEKSSIMPIKKGGSDLEGNSANMTIEENDMNHEDTSSDMPVRKVGLDPGNNSASMIIEEDGTNSKDNLSNTHINKNGSEPEEESASMIIEDDGMNSKDNSSKMPDKKDGSEPEEESAYMTTEEDFMNSKDNSTNILATMDGFDPKNESSDITVEDDGMNSKDNSSKIPYKKDGSEPEEESAYMTTEEDFMNSKDNLSNMLATMDGFDPKNESSDIIVEDDVMNSKDNSSNMPVKKDGLDLEDNSFNTTVEEDGSKYENSSSTGEKKILEIDESPTVMIKEENKDVAKTTSQKSKPLNRKQFYADMKNNVSVEIKAN</sequence>
<feature type="compositionally biased region" description="Basic and acidic residues" evidence="1">
    <location>
        <begin position="311"/>
        <end position="326"/>
    </location>
</feature>
<feature type="signal peptide" evidence="2">
    <location>
        <begin position="1"/>
        <end position="22"/>
    </location>
</feature>